<gene>
    <name evidence="2" type="ORF">J5Y10_24735</name>
</gene>
<feature type="domain" description="Putative endonuclease Z1" evidence="1">
    <location>
        <begin position="462"/>
        <end position="708"/>
    </location>
</feature>
<dbReference type="Proteomes" id="UP000677537">
    <property type="component" value="Unassembled WGS sequence"/>
</dbReference>
<organism evidence="2 3">
    <name type="scientific">Roseomonas indoligenes</name>
    <dbReference type="NCBI Taxonomy" id="2820811"/>
    <lineage>
        <taxon>Bacteria</taxon>
        <taxon>Pseudomonadati</taxon>
        <taxon>Pseudomonadota</taxon>
        <taxon>Alphaproteobacteria</taxon>
        <taxon>Acetobacterales</taxon>
        <taxon>Roseomonadaceae</taxon>
        <taxon>Roseomonas</taxon>
    </lineage>
</organism>
<dbReference type="InterPro" id="IPR018310">
    <property type="entry name" value="Put_endonuclease_Z1-dom"/>
</dbReference>
<name>A0A940N8J1_9PROT</name>
<dbReference type="AlphaFoldDB" id="A0A940N8J1"/>
<keyword evidence="3" id="KW-1185">Reference proteome</keyword>
<comment type="caution">
    <text evidence="2">The sequence shown here is derived from an EMBL/GenBank/DDBJ whole genome shotgun (WGS) entry which is preliminary data.</text>
</comment>
<sequence length="967" mass="107798">MFELLNGALSGMQAGPKPLTKALVASAMMNDVEAIDPGTLRGHLESAPAGDDVVTVFRRALAGWDNEEAAWTGGVERNSRARRDAIYTKLGFDPEWIRVCETKFPFHSVSPPVVIAREHTAWYDEKVRAPRSFYWNAYVGQLRAQGWTDESIRQFDTSTTSVVERLADPTSVAAYQSKGLVVGYVQSGKTANFTGVIAKAADAGYKLIIVLAGTLDVLRFQTQRRIDKDLIGQELLDDNYASDADWSRFLKHGNLPSKLGSFDFHRLTGPDSDYQSLKAGLEALQFEAAEKSKPLFDKENIFRARTRIAIVKKNSKILKRLLTDLRRTRDSGQGAPLDQIPALIIDDESDQASINVSKPTADADSVDRKPTNQAIVHLLGLLPRAQYVGYTATPFANVFVDPNNEEDIFPKDFLISLPRPTGYMGVSDFYDLEGSQEDKDSKSNERDYVRPVVGDDAEPKNLQAAIDAFVLSGAIKRFRATVDSRLAASFRHHTMLVHSSEKVAEQANLADQVRKIYAKAGYEGGRGVERLEKLFDEDFKRVHAARGAELPFPGSFEELAPFIGECLGAIGPARGAVRIVNNLNKDQTPDFERQAIWKFVVGGTKLSRGYTVEGLTVSYYRRRAQSADTLMQMGRWFGFRRGYGDLVRLHIGTKEPLPGSGRGIINLYEAFGAVCRDEEAFREELKRYAEVTEPRITPAQIPPLVPQHMLRPTASNKMYNAILTYINFGGKLSESTIAPNEPDDIAYNNTLLDKIVGTAKARPVKLAATHLVGKDKDKPKFHELSANVVELSPAAVVELLEKYRWYGTERGAPRGTNPMRLQMEFLRKRGAEDPQIDDWLLLGPRIEKASAVRPLAGVDFDVVFRSRRDNEKYRFNTYNDPIHRRFAEHIACLTTLQNANAELTALRQPRRGVLIYYPIFETKPKTGKPKPPFTVGFTLLFPSNGIVAPVRFSVHRADLSDAAVVNV</sequence>
<dbReference type="Pfam" id="PF10593">
    <property type="entry name" value="Z1"/>
    <property type="match status" value="1"/>
</dbReference>
<dbReference type="RefSeq" id="WP_209376807.1">
    <property type="nucleotide sequence ID" value="NZ_JAGIZA010000025.1"/>
</dbReference>
<evidence type="ECO:0000313" key="3">
    <source>
        <dbReference type="Proteomes" id="UP000677537"/>
    </source>
</evidence>
<reference evidence="2" key="1">
    <citation type="submission" date="2021-03" db="EMBL/GenBank/DDBJ databases">
        <authorList>
            <person name="So Y."/>
        </authorList>
    </citation>
    <scope>NUCLEOTIDE SEQUENCE</scope>
    <source>
        <strain evidence="2">SG15</strain>
    </source>
</reference>
<evidence type="ECO:0000259" key="1">
    <source>
        <dbReference type="Pfam" id="PF10593"/>
    </source>
</evidence>
<evidence type="ECO:0000313" key="2">
    <source>
        <dbReference type="EMBL" id="MBP0496012.1"/>
    </source>
</evidence>
<protein>
    <submittedName>
        <fullName evidence="2">Z1 domain-containing protein</fullName>
    </submittedName>
</protein>
<accession>A0A940N8J1</accession>
<dbReference type="EMBL" id="JAGIZA010000025">
    <property type="protein sequence ID" value="MBP0496012.1"/>
    <property type="molecule type" value="Genomic_DNA"/>
</dbReference>
<proteinExistence type="predicted"/>